<sequence length="75" mass="8458">MSSHFNVLVILLFSFGPMTIAGEGMTSEAQRSRKLSNQDLRVIKFELKEFSDLSDNPAGSEAYNEMFVLAVYLKH</sequence>
<feature type="signal peptide" evidence="1">
    <location>
        <begin position="1"/>
        <end position="22"/>
    </location>
</feature>
<gene>
    <name evidence="2" type="ORF">CEXT_40811</name>
</gene>
<evidence type="ECO:0000313" key="2">
    <source>
        <dbReference type="EMBL" id="GIZ01957.1"/>
    </source>
</evidence>
<proteinExistence type="predicted"/>
<comment type="caution">
    <text evidence="2">The sequence shown here is derived from an EMBL/GenBank/DDBJ whole genome shotgun (WGS) entry which is preliminary data.</text>
</comment>
<dbReference type="AlphaFoldDB" id="A0AAV4Y748"/>
<accession>A0AAV4Y748</accession>
<dbReference type="Proteomes" id="UP001054945">
    <property type="component" value="Unassembled WGS sequence"/>
</dbReference>
<protein>
    <submittedName>
        <fullName evidence="2">Uncharacterized protein</fullName>
    </submittedName>
</protein>
<keyword evidence="3" id="KW-1185">Reference proteome</keyword>
<organism evidence="2 3">
    <name type="scientific">Caerostris extrusa</name>
    <name type="common">Bark spider</name>
    <name type="synonym">Caerostris bankana</name>
    <dbReference type="NCBI Taxonomy" id="172846"/>
    <lineage>
        <taxon>Eukaryota</taxon>
        <taxon>Metazoa</taxon>
        <taxon>Ecdysozoa</taxon>
        <taxon>Arthropoda</taxon>
        <taxon>Chelicerata</taxon>
        <taxon>Arachnida</taxon>
        <taxon>Araneae</taxon>
        <taxon>Araneomorphae</taxon>
        <taxon>Entelegynae</taxon>
        <taxon>Araneoidea</taxon>
        <taxon>Araneidae</taxon>
        <taxon>Caerostris</taxon>
    </lineage>
</organism>
<dbReference type="EMBL" id="BPLR01001374">
    <property type="protein sequence ID" value="GIZ01957.1"/>
    <property type="molecule type" value="Genomic_DNA"/>
</dbReference>
<name>A0AAV4Y748_CAEEX</name>
<keyword evidence="1" id="KW-0732">Signal</keyword>
<feature type="chain" id="PRO_5043853802" evidence="1">
    <location>
        <begin position="23"/>
        <end position="75"/>
    </location>
</feature>
<reference evidence="2 3" key="1">
    <citation type="submission" date="2021-06" db="EMBL/GenBank/DDBJ databases">
        <title>Caerostris extrusa draft genome.</title>
        <authorList>
            <person name="Kono N."/>
            <person name="Arakawa K."/>
        </authorList>
    </citation>
    <scope>NUCLEOTIDE SEQUENCE [LARGE SCALE GENOMIC DNA]</scope>
</reference>
<evidence type="ECO:0000313" key="3">
    <source>
        <dbReference type="Proteomes" id="UP001054945"/>
    </source>
</evidence>
<evidence type="ECO:0000256" key="1">
    <source>
        <dbReference type="SAM" id="SignalP"/>
    </source>
</evidence>